<gene>
    <name evidence="2" type="ORF">V2E39_10810</name>
</gene>
<dbReference type="InterPro" id="IPR010131">
    <property type="entry name" value="MdtP/NodT-like"/>
</dbReference>
<dbReference type="Pfam" id="PF02321">
    <property type="entry name" value="OEP"/>
    <property type="match status" value="2"/>
</dbReference>
<dbReference type="PANTHER" id="PTHR30203">
    <property type="entry name" value="OUTER MEMBRANE CATION EFFLUX PROTEIN"/>
    <property type="match status" value="1"/>
</dbReference>
<name>A0ABU7QZD8_9FLAO</name>
<reference evidence="2 3" key="1">
    <citation type="submission" date="2024-01" db="EMBL/GenBank/DDBJ databases">
        <title>Whole genome of Chryseobacterium arthrosphaerae NNCa 2741.</title>
        <authorList>
            <person name="Boriskina E.V."/>
            <person name="Gordinskaya N.A."/>
            <person name="Kropotov V.S."/>
            <person name="Alekseeva A.E."/>
            <person name="Makhova M.A."/>
            <person name="Kryazhev D.V."/>
            <person name="Shkurkina I.S."/>
        </authorList>
    </citation>
    <scope>NUCLEOTIDE SEQUENCE [LARGE SCALE GENOMIC DNA]</scope>
    <source>
        <strain evidence="2 3">NNCa 2741</strain>
    </source>
</reference>
<comment type="similarity">
    <text evidence="1">Belongs to the outer membrane factor (OMF) (TC 1.B.17) family.</text>
</comment>
<dbReference type="PANTHER" id="PTHR30203:SF24">
    <property type="entry name" value="BLR4935 PROTEIN"/>
    <property type="match status" value="1"/>
</dbReference>
<evidence type="ECO:0000256" key="1">
    <source>
        <dbReference type="ARBA" id="ARBA00007613"/>
    </source>
</evidence>
<comment type="caution">
    <text evidence="2">The sequence shown here is derived from an EMBL/GenBank/DDBJ whole genome shotgun (WGS) entry which is preliminary data.</text>
</comment>
<accession>A0ABU7QZD8</accession>
<proteinExistence type="inferred from homology"/>
<dbReference type="EMBL" id="JAZGJU010000020">
    <property type="protein sequence ID" value="MEE6127874.1"/>
    <property type="molecule type" value="Genomic_DNA"/>
</dbReference>
<evidence type="ECO:0000313" key="3">
    <source>
        <dbReference type="Proteomes" id="UP001350005"/>
    </source>
</evidence>
<keyword evidence="3" id="KW-1185">Reference proteome</keyword>
<evidence type="ECO:0000313" key="2">
    <source>
        <dbReference type="EMBL" id="MEE6127874.1"/>
    </source>
</evidence>
<dbReference type="SUPFAM" id="SSF56954">
    <property type="entry name" value="Outer membrane efflux proteins (OEP)"/>
    <property type="match status" value="1"/>
</dbReference>
<dbReference type="InterPro" id="IPR003423">
    <property type="entry name" value="OMP_efflux"/>
</dbReference>
<protein>
    <submittedName>
        <fullName evidence="2">TolC family protein</fullName>
    </submittedName>
</protein>
<organism evidence="2 3">
    <name type="scientific">Chryseobacterium arthrosphaerae</name>
    <dbReference type="NCBI Taxonomy" id="651561"/>
    <lineage>
        <taxon>Bacteria</taxon>
        <taxon>Pseudomonadati</taxon>
        <taxon>Bacteroidota</taxon>
        <taxon>Flavobacteriia</taxon>
        <taxon>Flavobacteriales</taxon>
        <taxon>Weeksellaceae</taxon>
        <taxon>Chryseobacterium group</taxon>
        <taxon>Chryseobacterium</taxon>
    </lineage>
</organism>
<dbReference type="Proteomes" id="UP001350005">
    <property type="component" value="Unassembled WGS sequence"/>
</dbReference>
<dbReference type="Gene3D" id="1.20.1600.10">
    <property type="entry name" value="Outer membrane efflux proteins (OEP)"/>
    <property type="match status" value="1"/>
</dbReference>
<dbReference type="RefSeq" id="WP_241308810.1">
    <property type="nucleotide sequence ID" value="NZ_JAKYXJ010000001.1"/>
</dbReference>
<sequence length="427" mass="47811">MKHLQITFKACFILIVMVLPGMTGILKAQEKELLSFEEYLSLVGKKNLSYASRKYNVSMAEAAIQTAGMFPDPQLEVETSNNGVNKNMGYVYGTSIGWTLELGGKRKARINLAKNQSELSKIQLQDFFRNLRADASLGYIDALRSKAMLEVQQDSYQNILQLAKSDSIRYRLGTISLVTSKQSKLEAASLLNEVYQAESAEQQSLTNLAVFLSDHRFTGRNVNGDFNAFNRDFNIDDLILQALNERADLLAAKQNTQVAKSQISLEKANRVLDLGISAGAEHHTEATNEIAPSPTVNAVKLGFSIPLKFSNRRNAGLKIAEMTYSQAEVEYQQIEQGIRAEVIQAYQQYSATQKQVKQFHNGMLTEAKSILEGITYSYKRGESSILEVLNAQRTYNGIRKDYYQALADNAAALIELERRVGIWDIQF</sequence>